<keyword evidence="10" id="KW-1185">Reference proteome</keyword>
<keyword evidence="3" id="KW-0810">Translation regulation</keyword>
<evidence type="ECO:0000256" key="1">
    <source>
        <dbReference type="ARBA" id="ARBA00010529"/>
    </source>
</evidence>
<dbReference type="GO" id="GO:0003677">
    <property type="term" value="F:DNA binding"/>
    <property type="evidence" value="ECO:0007669"/>
    <property type="project" value="UniProtKB-KW"/>
</dbReference>
<dbReference type="PANTHER" id="PTHR33175:SF2">
    <property type="entry name" value="INTEGRATION HOST FACTOR SUBUNIT ALPHA"/>
    <property type="match status" value="1"/>
</dbReference>
<dbReference type="PRINTS" id="PR01727">
    <property type="entry name" value="DNABINDINGHU"/>
</dbReference>
<protein>
    <recommendedName>
        <fullName evidence="2">Integration host factor subunit alpha</fullName>
    </recommendedName>
</protein>
<evidence type="ECO:0000256" key="3">
    <source>
        <dbReference type="ARBA" id="ARBA00022845"/>
    </source>
</evidence>
<dbReference type="HOGENOM" id="CLU_1559960_0_0_5"/>
<evidence type="ECO:0000256" key="2">
    <source>
        <dbReference type="ARBA" id="ARBA00018329"/>
    </source>
</evidence>
<keyword evidence="7" id="KW-0233">DNA recombination</keyword>
<dbReference type="SMART" id="SM00411">
    <property type="entry name" value="BHL"/>
    <property type="match status" value="1"/>
</dbReference>
<keyword evidence="6" id="KW-0804">Transcription</keyword>
<dbReference type="InterPro" id="IPR020816">
    <property type="entry name" value="Histone-like_DNA-bd_CS"/>
</dbReference>
<dbReference type="PROSITE" id="PS00045">
    <property type="entry name" value="HISTONE_LIKE"/>
    <property type="match status" value="1"/>
</dbReference>
<dbReference type="EMBL" id="CP001016">
    <property type="protein sequence ID" value="ACB94029.1"/>
    <property type="molecule type" value="Genomic_DNA"/>
</dbReference>
<accession>B2IE05</accession>
<dbReference type="GO" id="GO:0006355">
    <property type="term" value="P:regulation of DNA-templated transcription"/>
    <property type="evidence" value="ECO:0007669"/>
    <property type="project" value="InterPro"/>
</dbReference>
<dbReference type="eggNOG" id="COG0776">
    <property type="taxonomic scope" value="Bacteria"/>
</dbReference>
<proteinExistence type="inferred from homology"/>
<dbReference type="CDD" id="cd13835">
    <property type="entry name" value="IHF_A"/>
    <property type="match status" value="1"/>
</dbReference>
<dbReference type="STRING" id="395963.Bind_0376"/>
<evidence type="ECO:0000256" key="4">
    <source>
        <dbReference type="ARBA" id="ARBA00023015"/>
    </source>
</evidence>
<evidence type="ECO:0000256" key="8">
    <source>
        <dbReference type="RuleBase" id="RU003939"/>
    </source>
</evidence>
<dbReference type="Pfam" id="PF00216">
    <property type="entry name" value="Bac_DNA_binding"/>
    <property type="match status" value="1"/>
</dbReference>
<comment type="similarity">
    <text evidence="1 8">Belongs to the bacterial histone-like protein family.</text>
</comment>
<name>B2IE05_BEII9</name>
<evidence type="ECO:0000256" key="7">
    <source>
        <dbReference type="ARBA" id="ARBA00023172"/>
    </source>
</evidence>
<keyword evidence="4" id="KW-0805">Transcription regulation</keyword>
<dbReference type="GO" id="GO:0030527">
    <property type="term" value="F:structural constituent of chromatin"/>
    <property type="evidence" value="ECO:0007669"/>
    <property type="project" value="InterPro"/>
</dbReference>
<evidence type="ECO:0000256" key="6">
    <source>
        <dbReference type="ARBA" id="ARBA00023163"/>
    </source>
</evidence>
<dbReference type="Gene3D" id="4.10.520.10">
    <property type="entry name" value="IHF-like DNA-binding proteins"/>
    <property type="match status" value="1"/>
</dbReference>
<dbReference type="GO" id="GO:0006417">
    <property type="term" value="P:regulation of translation"/>
    <property type="evidence" value="ECO:0007669"/>
    <property type="project" value="UniProtKB-KW"/>
</dbReference>
<evidence type="ECO:0000256" key="5">
    <source>
        <dbReference type="ARBA" id="ARBA00023125"/>
    </source>
</evidence>
<dbReference type="InterPro" id="IPR000119">
    <property type="entry name" value="Hist_DNA-bd"/>
</dbReference>
<organism evidence="9 10">
    <name type="scientific">Beijerinckia indica subsp. indica (strain ATCC 9039 / DSM 1715 / NCIMB 8712)</name>
    <dbReference type="NCBI Taxonomy" id="395963"/>
    <lineage>
        <taxon>Bacteria</taxon>
        <taxon>Pseudomonadati</taxon>
        <taxon>Pseudomonadota</taxon>
        <taxon>Alphaproteobacteria</taxon>
        <taxon>Hyphomicrobiales</taxon>
        <taxon>Beijerinckiaceae</taxon>
        <taxon>Beijerinckia</taxon>
    </lineage>
</organism>
<dbReference type="GO" id="GO:0006310">
    <property type="term" value="P:DNA recombination"/>
    <property type="evidence" value="ECO:0007669"/>
    <property type="project" value="UniProtKB-KW"/>
</dbReference>
<dbReference type="AlphaFoldDB" id="B2IE05"/>
<dbReference type="Proteomes" id="UP000001695">
    <property type="component" value="Chromosome"/>
</dbReference>
<gene>
    <name evidence="9" type="ordered locus">Bind_0376</name>
</gene>
<dbReference type="KEGG" id="bid:Bind_0376"/>
<dbReference type="InterPro" id="IPR010992">
    <property type="entry name" value="IHF-like_DNA-bd_dom_sf"/>
</dbReference>
<keyword evidence="5 9" id="KW-0238">DNA-binding</keyword>
<dbReference type="GO" id="GO:0005829">
    <property type="term" value="C:cytosol"/>
    <property type="evidence" value="ECO:0007669"/>
    <property type="project" value="TreeGrafter"/>
</dbReference>
<reference evidence="10" key="1">
    <citation type="submission" date="2008-03" db="EMBL/GenBank/DDBJ databases">
        <title>Complete sequence of chromosome of Beijerinckia indica subsp. indica ATCC 9039.</title>
        <authorList>
            <consortium name="US DOE Joint Genome Institute"/>
            <person name="Copeland A."/>
            <person name="Lucas S."/>
            <person name="Lapidus A."/>
            <person name="Glavina del Rio T."/>
            <person name="Dalin E."/>
            <person name="Tice H."/>
            <person name="Bruce D."/>
            <person name="Goodwin L."/>
            <person name="Pitluck S."/>
            <person name="LaButti K."/>
            <person name="Schmutz J."/>
            <person name="Larimer F."/>
            <person name="Land M."/>
            <person name="Hauser L."/>
            <person name="Kyrpides N."/>
            <person name="Mikhailova N."/>
            <person name="Dunfield P.F."/>
            <person name="Dedysh S.N."/>
            <person name="Liesack W."/>
            <person name="Saw J.H."/>
            <person name="Alam M."/>
            <person name="Chen Y."/>
            <person name="Murrell J.C."/>
            <person name="Richardson P."/>
        </authorList>
    </citation>
    <scope>NUCLEOTIDE SEQUENCE [LARGE SCALE GENOMIC DNA]</scope>
    <source>
        <strain evidence="10">ATCC 9039 / DSM 1715 / NCIMB 8712</strain>
    </source>
</reference>
<evidence type="ECO:0000313" key="9">
    <source>
        <dbReference type="EMBL" id="ACB94029.1"/>
    </source>
</evidence>
<dbReference type="GO" id="GO:0009893">
    <property type="term" value="P:positive regulation of metabolic process"/>
    <property type="evidence" value="ECO:0007669"/>
    <property type="project" value="UniProtKB-ARBA"/>
</dbReference>
<evidence type="ECO:0000313" key="10">
    <source>
        <dbReference type="Proteomes" id="UP000001695"/>
    </source>
</evidence>
<dbReference type="InterPro" id="IPR005684">
    <property type="entry name" value="IHF_alpha"/>
</dbReference>
<reference evidence="9 10" key="2">
    <citation type="journal article" date="2010" name="J. Bacteriol.">
        <title>Complete genome sequence of Beijerinckia indica subsp. indica.</title>
        <authorList>
            <person name="Tamas I."/>
            <person name="Dedysh S.N."/>
            <person name="Liesack W."/>
            <person name="Stott M.B."/>
            <person name="Alam M."/>
            <person name="Murrell J.C."/>
            <person name="Dunfield P.F."/>
        </authorList>
    </citation>
    <scope>NUCLEOTIDE SEQUENCE [LARGE SCALE GENOMIC DNA]</scope>
    <source>
        <strain evidence="10">ATCC 9039 / DSM 1715 / NCIMB 8712</strain>
    </source>
</reference>
<sequence>MHADYDAFWIERHGISHLLGYRLPLNPVSKTERKADYATSRKEGMMPAEQQDTEAVADWRNIMPRGFSLITVTRKDLASSVYDCIGISRKDADRLVTEVLSEITEALVRGENVRLASFGNFEIRAKTQRIGRNPRTGVAAVIPPRRVLKFKASKVLLDRLNGDCVTGNGKK</sequence>
<dbReference type="SUPFAM" id="SSF47729">
    <property type="entry name" value="IHF-like DNA-binding proteins"/>
    <property type="match status" value="1"/>
</dbReference>
<dbReference type="PANTHER" id="PTHR33175">
    <property type="entry name" value="DNA-BINDING PROTEIN HU"/>
    <property type="match status" value="1"/>
</dbReference>